<keyword evidence="2" id="KW-0560">Oxidoreductase</keyword>
<evidence type="ECO:0000313" key="3">
    <source>
        <dbReference type="EMBL" id="GFJ93605.1"/>
    </source>
</evidence>
<reference evidence="3 4" key="2">
    <citation type="submission" date="2020-03" db="EMBL/GenBank/DDBJ databases">
        <authorList>
            <person name="Ichikawa N."/>
            <person name="Kimura A."/>
            <person name="Kitahashi Y."/>
            <person name="Uohara A."/>
        </authorList>
    </citation>
    <scope>NUCLEOTIDE SEQUENCE [LARGE SCALE GENOMIC DNA]</scope>
    <source>
        <strain evidence="3 4">NBRC 108638</strain>
    </source>
</reference>
<dbReference type="Pfam" id="PF13561">
    <property type="entry name" value="adh_short_C2"/>
    <property type="match status" value="1"/>
</dbReference>
<protein>
    <recommendedName>
        <fullName evidence="5">Short-chain dehydrogenase</fullName>
    </recommendedName>
</protein>
<comment type="caution">
    <text evidence="3">The sequence shown here is derived from an EMBL/GenBank/DDBJ whole genome shotgun (WGS) entry which is preliminary data.</text>
</comment>
<proteinExistence type="inferred from homology"/>
<keyword evidence="4" id="KW-1185">Reference proteome</keyword>
<dbReference type="InterPro" id="IPR002347">
    <property type="entry name" value="SDR_fam"/>
</dbReference>
<gene>
    <name evidence="3" type="ORF">Prum_072470</name>
</gene>
<accession>A0A6V8LLU2</accession>
<dbReference type="EMBL" id="BLPG01000001">
    <property type="protein sequence ID" value="GFJ93605.1"/>
    <property type="molecule type" value="Genomic_DNA"/>
</dbReference>
<comment type="similarity">
    <text evidence="1">Belongs to the short-chain dehydrogenases/reductases (SDR) family.</text>
</comment>
<dbReference type="SUPFAM" id="SSF51735">
    <property type="entry name" value="NAD(P)-binding Rossmann-fold domains"/>
    <property type="match status" value="1"/>
</dbReference>
<dbReference type="InterPro" id="IPR036291">
    <property type="entry name" value="NAD(P)-bd_dom_sf"/>
</dbReference>
<dbReference type="GO" id="GO:0016491">
    <property type="term" value="F:oxidoreductase activity"/>
    <property type="evidence" value="ECO:0007669"/>
    <property type="project" value="UniProtKB-KW"/>
</dbReference>
<evidence type="ECO:0000256" key="1">
    <source>
        <dbReference type="ARBA" id="ARBA00006484"/>
    </source>
</evidence>
<dbReference type="Proteomes" id="UP000482960">
    <property type="component" value="Unassembled WGS sequence"/>
</dbReference>
<dbReference type="AlphaFoldDB" id="A0A6V8LLU2"/>
<dbReference type="Gene3D" id="3.40.50.720">
    <property type="entry name" value="NAD(P)-binding Rossmann-like Domain"/>
    <property type="match status" value="1"/>
</dbReference>
<reference evidence="3 4" key="1">
    <citation type="submission" date="2020-03" db="EMBL/GenBank/DDBJ databases">
        <title>Whole genome shotgun sequence of Phytohabitans rumicis NBRC 108638.</title>
        <authorList>
            <person name="Komaki H."/>
            <person name="Tamura T."/>
        </authorList>
    </citation>
    <scope>NUCLEOTIDE SEQUENCE [LARGE SCALE GENOMIC DNA]</scope>
    <source>
        <strain evidence="3 4">NBRC 108638</strain>
    </source>
</reference>
<evidence type="ECO:0000313" key="4">
    <source>
        <dbReference type="Proteomes" id="UP000482960"/>
    </source>
</evidence>
<evidence type="ECO:0000256" key="2">
    <source>
        <dbReference type="ARBA" id="ARBA00023002"/>
    </source>
</evidence>
<sequence length="211" mass="22890">MVPSRSKDRLSELAGHVGPDLATHLHGVTAGHGTFTEADELAEQVKATHGRVDHVVPSIGGWWMGKALWQTSEAQWQQFFLDTTTAHMAVARAFVPRLEPAGSYTLISGFSAQKPYPTAGIISMHGAALLMMREVLSAELDGQRRVNDLILGPIITRSRPQGSAGWLTADHVGHAAVLLATNPTIHDEHITLDTRTDLDQLQRRAPAGDRT</sequence>
<dbReference type="PANTHER" id="PTHR43669:SF3">
    <property type="entry name" value="ALCOHOL DEHYDROGENASE, PUTATIVE (AFU_ORTHOLOGUE AFUA_3G03445)-RELATED"/>
    <property type="match status" value="1"/>
</dbReference>
<name>A0A6V8LLU2_9ACTN</name>
<evidence type="ECO:0008006" key="5">
    <source>
        <dbReference type="Google" id="ProtNLM"/>
    </source>
</evidence>
<organism evidence="3 4">
    <name type="scientific">Phytohabitans rumicis</name>
    <dbReference type="NCBI Taxonomy" id="1076125"/>
    <lineage>
        <taxon>Bacteria</taxon>
        <taxon>Bacillati</taxon>
        <taxon>Actinomycetota</taxon>
        <taxon>Actinomycetes</taxon>
        <taxon>Micromonosporales</taxon>
        <taxon>Micromonosporaceae</taxon>
    </lineage>
</organism>
<dbReference type="PANTHER" id="PTHR43669">
    <property type="entry name" value="5-KETO-D-GLUCONATE 5-REDUCTASE"/>
    <property type="match status" value="1"/>
</dbReference>